<dbReference type="Gene3D" id="3.30.450.20">
    <property type="entry name" value="PAS domain"/>
    <property type="match status" value="1"/>
</dbReference>
<evidence type="ECO:0000256" key="5">
    <source>
        <dbReference type="ARBA" id="ARBA00029447"/>
    </source>
</evidence>
<name>A0A9J6RGG5_9BACI</name>
<keyword evidence="3 8" id="KW-0472">Membrane</keyword>
<keyword evidence="7" id="KW-0175">Coiled coil</keyword>
<dbReference type="CDD" id="cd12914">
    <property type="entry name" value="PDC1_DGC_like"/>
    <property type="match status" value="1"/>
</dbReference>
<feature type="coiled-coil region" evidence="7">
    <location>
        <begin position="601"/>
        <end position="628"/>
    </location>
</feature>
<dbReference type="Proteomes" id="UP001084197">
    <property type="component" value="Unassembled WGS sequence"/>
</dbReference>
<dbReference type="GO" id="GO:0005886">
    <property type="term" value="C:plasma membrane"/>
    <property type="evidence" value="ECO:0007669"/>
    <property type="project" value="UniProtKB-SubCell"/>
</dbReference>
<comment type="subcellular location">
    <subcellularLocation>
        <location evidence="1">Cell membrane</location>
    </subcellularLocation>
</comment>
<dbReference type="Pfam" id="PF00015">
    <property type="entry name" value="MCPsignal"/>
    <property type="match status" value="1"/>
</dbReference>
<evidence type="ECO:0000256" key="7">
    <source>
        <dbReference type="SAM" id="Coils"/>
    </source>
</evidence>
<dbReference type="RefSeq" id="WP_268781441.1">
    <property type="nucleotide sequence ID" value="NZ_JAPRAT010000058.1"/>
</dbReference>
<dbReference type="SMART" id="SM00304">
    <property type="entry name" value="HAMP"/>
    <property type="match status" value="1"/>
</dbReference>
<dbReference type="CDD" id="cd06225">
    <property type="entry name" value="HAMP"/>
    <property type="match status" value="1"/>
</dbReference>
<evidence type="ECO:0000313" key="12">
    <source>
        <dbReference type="Proteomes" id="UP001084197"/>
    </source>
</evidence>
<accession>A0A9J6RGG5</accession>
<dbReference type="AlphaFoldDB" id="A0A9J6RGG5"/>
<dbReference type="CDD" id="cd11386">
    <property type="entry name" value="MCP_signal"/>
    <property type="match status" value="1"/>
</dbReference>
<dbReference type="PROSITE" id="PS50111">
    <property type="entry name" value="CHEMOTAXIS_TRANSDUC_2"/>
    <property type="match status" value="1"/>
</dbReference>
<dbReference type="EMBL" id="JAPRAT010000058">
    <property type="protein sequence ID" value="MCZ0704663.1"/>
    <property type="molecule type" value="Genomic_DNA"/>
</dbReference>
<feature type="domain" description="HAMP" evidence="10">
    <location>
        <begin position="331"/>
        <end position="385"/>
    </location>
</feature>
<dbReference type="PANTHER" id="PTHR32089">
    <property type="entry name" value="METHYL-ACCEPTING CHEMOTAXIS PROTEIN MCPB"/>
    <property type="match status" value="1"/>
</dbReference>
<dbReference type="SUPFAM" id="SSF58104">
    <property type="entry name" value="Methyl-accepting chemotaxis protein (MCP) signaling domain"/>
    <property type="match status" value="1"/>
</dbReference>
<sequence>MNWKNLKVKNKMLVLVFCVSVLPLIVITTILYNGAKENLTEQVLSGNEVFLELTKSKINNYFNERAGDGHVFAMTMYDEIENFHQTERNSAEWVDNYNDLDDTLHTTLDAYGFTNIYITDEVGEITFATVQKEIEGSNVSDRDYFDAASQGEQFWTDLFYSEGYQSNIKVLSTPVYDQGDSGDFIGTINILLDDEAISALIHNEIHGIGQSGDAYLVNADGLLYTDTRLGEYTEDAALNVTIGTRATEVLREPIQSQDLSFVYTGIYPDYIGNNVLGAVGPVLIGDEVLGLVIEVDEDEALTAISRLRNMAILTAIIIILISFLLAFWISSKMSRDISYLRDELNVLASSGGDLTKEISMDSKDEIGELAGAINKFVGNVRGIVKNVMQSAEHAASSSQQLNASAEEIEHSSTQIASTIQEVSDGAQKQNDFAVTTLSLVEKSMREVETGNEKVTQTLANAETSTAIAKKGEQAIKEAITQTEAMKETVQSASNSVNTLGKHSQEINSIITIITDIAEQTNLLALNAAIEAARAGEQGRGFAVVAEEVRKLAEQSSESAGQITRLITDIQAETSTTVKLMEDNLQAVDKQVSLIGGGGESLESIVKQAKETEEDAKATKEIFTRLEANTKNVLEATKQISSIIEESAASSEEVAAGAEEQAATVEEIAASSNELVKMSENLQDEVKKFIV</sequence>
<evidence type="ECO:0000259" key="10">
    <source>
        <dbReference type="PROSITE" id="PS50885"/>
    </source>
</evidence>
<dbReference type="InterPro" id="IPR003660">
    <property type="entry name" value="HAMP_dom"/>
</dbReference>
<evidence type="ECO:0000313" key="11">
    <source>
        <dbReference type="EMBL" id="MCZ0704663.1"/>
    </source>
</evidence>
<feature type="transmembrane region" description="Helical" evidence="8">
    <location>
        <begin position="310"/>
        <end position="329"/>
    </location>
</feature>
<comment type="caution">
    <text evidence="11">The sequence shown here is derived from an EMBL/GenBank/DDBJ whole genome shotgun (WGS) entry which is preliminary data.</text>
</comment>
<dbReference type="GO" id="GO:0007165">
    <property type="term" value="P:signal transduction"/>
    <property type="evidence" value="ECO:0007669"/>
    <property type="project" value="UniProtKB-KW"/>
</dbReference>
<protein>
    <submittedName>
        <fullName evidence="11">Methyl-accepting chemotaxis protein</fullName>
    </submittedName>
</protein>
<keyword evidence="8" id="KW-0812">Transmembrane</keyword>
<feature type="domain" description="Methyl-accepting transducer" evidence="9">
    <location>
        <begin position="404"/>
        <end position="654"/>
    </location>
</feature>
<dbReference type="Gene3D" id="6.10.340.10">
    <property type="match status" value="1"/>
</dbReference>
<keyword evidence="2" id="KW-1003">Cell membrane</keyword>
<gene>
    <name evidence="11" type="ORF">OWO01_15820</name>
</gene>
<evidence type="ECO:0000259" key="9">
    <source>
        <dbReference type="PROSITE" id="PS50111"/>
    </source>
</evidence>
<keyword evidence="4 6" id="KW-0807">Transducer</keyword>
<dbReference type="InterPro" id="IPR004089">
    <property type="entry name" value="MCPsignal_dom"/>
</dbReference>
<dbReference type="PANTHER" id="PTHR32089:SF112">
    <property type="entry name" value="LYSOZYME-LIKE PROTEIN-RELATED"/>
    <property type="match status" value="1"/>
</dbReference>
<dbReference type="Gene3D" id="1.10.287.950">
    <property type="entry name" value="Methyl-accepting chemotaxis protein"/>
    <property type="match status" value="1"/>
</dbReference>
<evidence type="ECO:0000256" key="1">
    <source>
        <dbReference type="ARBA" id="ARBA00004236"/>
    </source>
</evidence>
<dbReference type="PROSITE" id="PS50885">
    <property type="entry name" value="HAMP"/>
    <property type="match status" value="1"/>
</dbReference>
<keyword evidence="8" id="KW-1133">Transmembrane helix</keyword>
<keyword evidence="12" id="KW-1185">Reference proteome</keyword>
<dbReference type="SMART" id="SM00283">
    <property type="entry name" value="MA"/>
    <property type="match status" value="1"/>
</dbReference>
<organism evidence="11 12">
    <name type="scientific">Natronobacillus azotifigens</name>
    <dbReference type="NCBI Taxonomy" id="472978"/>
    <lineage>
        <taxon>Bacteria</taxon>
        <taxon>Bacillati</taxon>
        <taxon>Bacillota</taxon>
        <taxon>Bacilli</taxon>
        <taxon>Bacillales</taxon>
        <taxon>Bacillaceae</taxon>
        <taxon>Natronobacillus</taxon>
    </lineage>
</organism>
<evidence type="ECO:0000256" key="4">
    <source>
        <dbReference type="ARBA" id="ARBA00023224"/>
    </source>
</evidence>
<comment type="similarity">
    <text evidence="5">Belongs to the methyl-accepting chemotaxis (MCP) protein family.</text>
</comment>
<evidence type="ECO:0000256" key="6">
    <source>
        <dbReference type="PROSITE-ProRule" id="PRU00284"/>
    </source>
</evidence>
<feature type="transmembrane region" description="Helical" evidence="8">
    <location>
        <begin position="12"/>
        <end position="32"/>
    </location>
</feature>
<dbReference type="Pfam" id="PF00672">
    <property type="entry name" value="HAMP"/>
    <property type="match status" value="1"/>
</dbReference>
<reference evidence="11" key="1">
    <citation type="submission" date="2022-11" db="EMBL/GenBank/DDBJ databases">
        <title>WGS of Natronobacillus azotifigens 24KS-1, an anaerobic diazotrophic haloalkaliphile from soda-rich habitats.</title>
        <authorList>
            <person name="Sorokin D.Y."/>
            <person name="Merkel A.Y."/>
        </authorList>
    </citation>
    <scope>NUCLEOTIDE SEQUENCE</scope>
    <source>
        <strain evidence="11">24KS-1</strain>
    </source>
</reference>
<proteinExistence type="inferred from homology"/>
<evidence type="ECO:0000256" key="8">
    <source>
        <dbReference type="SAM" id="Phobius"/>
    </source>
</evidence>
<evidence type="ECO:0000256" key="2">
    <source>
        <dbReference type="ARBA" id="ARBA00022475"/>
    </source>
</evidence>
<evidence type="ECO:0000256" key="3">
    <source>
        <dbReference type="ARBA" id="ARBA00023136"/>
    </source>
</evidence>